<keyword evidence="2" id="KW-0472">Membrane</keyword>
<keyword evidence="2" id="KW-0812">Transmembrane</keyword>
<reference evidence="4" key="1">
    <citation type="journal article" date="2014" name="Int. J. Syst. Evol. Microbiol.">
        <title>Complete genome sequence of Corynebacterium casei LMG S-19264T (=DSM 44701T), isolated from a smear-ripened cheese.</title>
        <authorList>
            <consortium name="US DOE Joint Genome Institute (JGI-PGF)"/>
            <person name="Walter F."/>
            <person name="Albersmeier A."/>
            <person name="Kalinowski J."/>
            <person name="Ruckert C."/>
        </authorList>
    </citation>
    <scope>NUCLEOTIDE SEQUENCE</scope>
    <source>
        <strain evidence="4">CGMCC 4.5737</strain>
    </source>
</reference>
<keyword evidence="5" id="KW-1185">Reference proteome</keyword>
<dbReference type="GO" id="GO:0004519">
    <property type="term" value="F:endonuclease activity"/>
    <property type="evidence" value="ECO:0007669"/>
    <property type="project" value="UniProtKB-KW"/>
</dbReference>
<feature type="transmembrane region" description="Helical" evidence="2">
    <location>
        <begin position="55"/>
        <end position="76"/>
    </location>
</feature>
<name>A0A8J3CC54_9PSEU</name>
<feature type="region of interest" description="Disordered" evidence="1">
    <location>
        <begin position="1"/>
        <end position="21"/>
    </location>
</feature>
<feature type="transmembrane region" description="Helical" evidence="2">
    <location>
        <begin position="27"/>
        <end position="49"/>
    </location>
</feature>
<dbReference type="InterPro" id="IPR036691">
    <property type="entry name" value="Endo/exonu/phosph_ase_sf"/>
</dbReference>
<comment type="caution">
    <text evidence="4">The sequence shown here is derived from an EMBL/GenBank/DDBJ whole genome shotgun (WGS) entry which is preliminary data.</text>
</comment>
<dbReference type="Gene3D" id="3.60.10.10">
    <property type="entry name" value="Endonuclease/exonuclease/phosphatase"/>
    <property type="match status" value="1"/>
</dbReference>
<gene>
    <name evidence="4" type="ORF">GCM10012275_14580</name>
</gene>
<dbReference type="Proteomes" id="UP000637578">
    <property type="component" value="Unassembled WGS sequence"/>
</dbReference>
<keyword evidence="4" id="KW-0540">Nuclease</keyword>
<dbReference type="Pfam" id="PF03372">
    <property type="entry name" value="Exo_endo_phos"/>
    <property type="match status" value="1"/>
</dbReference>
<keyword evidence="2" id="KW-1133">Transmembrane helix</keyword>
<sequence length="335" mass="35520">MSVTGEADAEERDEDLAPPRRRPGGRLVGGLLFVLVALFLVAAAVRLLGLDANRYTVALIALTPYVLAVGFVLAVFSLLARRWIIGLLALVLVVILGADVAGRVLPDSRPFQRGPQVRVLSANLSGHGNARAVVDWVRRGRVDVLSLQGLTPEAVAALDAAGLRTELPYREFEPTAEGTGSGLAARFPLRRRALAGPSRHEQPSAWVDVPGSRGLEVVVVHAARPLSPAGPDQWRRELAGLPAAPGEGPPRILAGTFNATLDHAPLRALVNQGYRDAAAEVGRGLVPTWPADRLVPLVALDHVLVDRRCAVDDLVVLDVSGSAHRAVLTTITMPG</sequence>
<feature type="domain" description="Endonuclease/exonuclease/phosphatase" evidence="3">
    <location>
        <begin position="120"/>
        <end position="324"/>
    </location>
</feature>
<evidence type="ECO:0000256" key="2">
    <source>
        <dbReference type="SAM" id="Phobius"/>
    </source>
</evidence>
<protein>
    <submittedName>
        <fullName evidence="4">Endonuclease</fullName>
    </submittedName>
</protein>
<reference evidence="4" key="2">
    <citation type="submission" date="2020-09" db="EMBL/GenBank/DDBJ databases">
        <authorList>
            <person name="Sun Q."/>
            <person name="Zhou Y."/>
        </authorList>
    </citation>
    <scope>NUCLEOTIDE SEQUENCE</scope>
    <source>
        <strain evidence="4">CGMCC 4.5737</strain>
    </source>
</reference>
<keyword evidence="4" id="KW-0255">Endonuclease</keyword>
<evidence type="ECO:0000313" key="4">
    <source>
        <dbReference type="EMBL" id="GGM44620.1"/>
    </source>
</evidence>
<feature type="transmembrane region" description="Helical" evidence="2">
    <location>
        <begin position="83"/>
        <end position="105"/>
    </location>
</feature>
<feature type="compositionally biased region" description="Acidic residues" evidence="1">
    <location>
        <begin position="7"/>
        <end position="16"/>
    </location>
</feature>
<dbReference type="AlphaFoldDB" id="A0A8J3CC54"/>
<proteinExistence type="predicted"/>
<dbReference type="InterPro" id="IPR005135">
    <property type="entry name" value="Endo/exonuclease/phosphatase"/>
</dbReference>
<dbReference type="SUPFAM" id="SSF56219">
    <property type="entry name" value="DNase I-like"/>
    <property type="match status" value="1"/>
</dbReference>
<dbReference type="EMBL" id="BMMK01000004">
    <property type="protein sequence ID" value="GGM44620.1"/>
    <property type="molecule type" value="Genomic_DNA"/>
</dbReference>
<evidence type="ECO:0000256" key="1">
    <source>
        <dbReference type="SAM" id="MobiDB-lite"/>
    </source>
</evidence>
<evidence type="ECO:0000259" key="3">
    <source>
        <dbReference type="Pfam" id="PF03372"/>
    </source>
</evidence>
<keyword evidence="4" id="KW-0378">Hydrolase</keyword>
<evidence type="ECO:0000313" key="5">
    <source>
        <dbReference type="Proteomes" id="UP000637578"/>
    </source>
</evidence>
<accession>A0A8J3CC54</accession>
<organism evidence="4 5">
    <name type="scientific">Longimycelium tulufanense</name>
    <dbReference type="NCBI Taxonomy" id="907463"/>
    <lineage>
        <taxon>Bacteria</taxon>
        <taxon>Bacillati</taxon>
        <taxon>Actinomycetota</taxon>
        <taxon>Actinomycetes</taxon>
        <taxon>Pseudonocardiales</taxon>
        <taxon>Pseudonocardiaceae</taxon>
        <taxon>Longimycelium</taxon>
    </lineage>
</organism>